<proteinExistence type="predicted"/>
<gene>
    <name evidence="3" type="ORF">GCM10023156_40320</name>
</gene>
<feature type="transmembrane region" description="Helical" evidence="1">
    <location>
        <begin position="153"/>
        <end position="175"/>
    </location>
</feature>
<name>A0ABP8N241_9BACT</name>
<evidence type="ECO:0000256" key="2">
    <source>
        <dbReference type="SAM" id="SignalP"/>
    </source>
</evidence>
<keyword evidence="1" id="KW-0812">Transmembrane</keyword>
<dbReference type="Pfam" id="PF04955">
    <property type="entry name" value="HupE_UreJ"/>
    <property type="match status" value="1"/>
</dbReference>
<feature type="signal peptide" evidence="2">
    <location>
        <begin position="1"/>
        <end position="22"/>
    </location>
</feature>
<dbReference type="InterPro" id="IPR007038">
    <property type="entry name" value="HupE_UreJ"/>
</dbReference>
<protein>
    <submittedName>
        <fullName evidence="3">HupE/UreJ family protein</fullName>
    </submittedName>
</protein>
<evidence type="ECO:0000313" key="3">
    <source>
        <dbReference type="EMBL" id="GAA4459992.1"/>
    </source>
</evidence>
<sequence>MNRWMTLAAAVFVISFPSIALAHPGHGPADHGISEHTMGGFTHGLTHPLTGVDHLLTLIAVALIAVRIGGRAMWAVPAAFLAMGAIGASAASLGWNVPMAEAMIIGSVLVGGLTLASRRTAPTFLLSVICGFGLFHGYAHVIEMAGTDTVASYSIGLMATSLGMIVIAMVAARSAQRLGSTETFTKACRIVGGSLTVAAIAMMLVHVG</sequence>
<keyword evidence="2" id="KW-0732">Signal</keyword>
<feature type="transmembrane region" description="Helical" evidence="1">
    <location>
        <begin position="46"/>
        <end position="66"/>
    </location>
</feature>
<keyword evidence="1" id="KW-0472">Membrane</keyword>
<feature type="transmembrane region" description="Helical" evidence="1">
    <location>
        <begin position="73"/>
        <end position="93"/>
    </location>
</feature>
<feature type="chain" id="PRO_5046301397" evidence="2">
    <location>
        <begin position="23"/>
        <end position="208"/>
    </location>
</feature>
<keyword evidence="4" id="KW-1185">Reference proteome</keyword>
<dbReference type="EMBL" id="BAABGA010000049">
    <property type="protein sequence ID" value="GAA4459992.1"/>
    <property type="molecule type" value="Genomic_DNA"/>
</dbReference>
<keyword evidence="1" id="KW-1133">Transmembrane helix</keyword>
<dbReference type="PIRSF" id="PIRSF016919">
    <property type="entry name" value="HupE_UreJ"/>
    <property type="match status" value="1"/>
</dbReference>
<feature type="transmembrane region" description="Helical" evidence="1">
    <location>
        <begin position="187"/>
        <end position="207"/>
    </location>
</feature>
<reference evidence="4" key="1">
    <citation type="journal article" date="2019" name="Int. J. Syst. Evol. Microbiol.">
        <title>The Global Catalogue of Microorganisms (GCM) 10K type strain sequencing project: providing services to taxonomists for standard genome sequencing and annotation.</title>
        <authorList>
            <consortium name="The Broad Institute Genomics Platform"/>
            <consortium name="The Broad Institute Genome Sequencing Center for Infectious Disease"/>
            <person name="Wu L."/>
            <person name="Ma J."/>
        </authorList>
    </citation>
    <scope>NUCLEOTIDE SEQUENCE [LARGE SCALE GENOMIC DNA]</scope>
    <source>
        <strain evidence="4">JCM 17759</strain>
    </source>
</reference>
<feature type="transmembrane region" description="Helical" evidence="1">
    <location>
        <begin position="123"/>
        <end position="141"/>
    </location>
</feature>
<organism evidence="3 4">
    <name type="scientific">Novipirellula rosea</name>
    <dbReference type="NCBI Taxonomy" id="1031540"/>
    <lineage>
        <taxon>Bacteria</taxon>
        <taxon>Pseudomonadati</taxon>
        <taxon>Planctomycetota</taxon>
        <taxon>Planctomycetia</taxon>
        <taxon>Pirellulales</taxon>
        <taxon>Pirellulaceae</taxon>
        <taxon>Novipirellula</taxon>
    </lineage>
</organism>
<feature type="transmembrane region" description="Helical" evidence="1">
    <location>
        <begin position="99"/>
        <end position="116"/>
    </location>
</feature>
<evidence type="ECO:0000256" key="1">
    <source>
        <dbReference type="SAM" id="Phobius"/>
    </source>
</evidence>
<evidence type="ECO:0000313" key="4">
    <source>
        <dbReference type="Proteomes" id="UP001500840"/>
    </source>
</evidence>
<comment type="caution">
    <text evidence="3">The sequence shown here is derived from an EMBL/GenBank/DDBJ whole genome shotgun (WGS) entry which is preliminary data.</text>
</comment>
<accession>A0ABP8N241</accession>
<dbReference type="RefSeq" id="WP_345324948.1">
    <property type="nucleotide sequence ID" value="NZ_BAABGA010000049.1"/>
</dbReference>
<dbReference type="Proteomes" id="UP001500840">
    <property type="component" value="Unassembled WGS sequence"/>
</dbReference>